<feature type="signal peptide" evidence="1">
    <location>
        <begin position="1"/>
        <end position="20"/>
    </location>
</feature>
<reference evidence="3" key="1">
    <citation type="submission" date="2016-11" db="EMBL/GenBank/DDBJ databases">
        <authorList>
            <person name="Varghese N."/>
            <person name="Submissions S."/>
        </authorList>
    </citation>
    <scope>NUCLEOTIDE SEQUENCE [LARGE SCALE GENOMIC DNA]</scope>
    <source>
        <strain evidence="3">DSM 18569</strain>
    </source>
</reference>
<dbReference type="OrthoDB" id="884074at2"/>
<protein>
    <recommendedName>
        <fullName evidence="4">DUF1735 domain-containing protein</fullName>
    </recommendedName>
</protein>
<gene>
    <name evidence="2" type="ORF">SAMN02746009_01231</name>
</gene>
<evidence type="ECO:0000313" key="3">
    <source>
        <dbReference type="Proteomes" id="UP000183947"/>
    </source>
</evidence>
<sequence>MKRNIFKIYALALLSFGAFSCEKDYGDNLGPVEDSIAAIPVTVTNADAFERYPVVNTSVAGGGNITITMEIPASAGAIREISKVATGPFATITLTNLNSTAAITALNSRIVNGTRTVTPIVGNGSNSITFTTTLADYLAYRNSQGTPANFGPAGPPATTGGPGTLPVPSATATPTDIQFYFRLTLEDGSTIVPLPVRVRVQP</sequence>
<evidence type="ECO:0000256" key="1">
    <source>
        <dbReference type="SAM" id="SignalP"/>
    </source>
</evidence>
<accession>A0A1M6TUY7</accession>
<dbReference type="STRING" id="1121959.SAMN02746009_01231"/>
<dbReference type="RefSeq" id="WP_073282156.1">
    <property type="nucleotide sequence ID" value="NZ_FRAS01000004.1"/>
</dbReference>
<keyword evidence="1" id="KW-0732">Signal</keyword>
<feature type="chain" id="PRO_5012522758" description="DUF1735 domain-containing protein" evidence="1">
    <location>
        <begin position="21"/>
        <end position="202"/>
    </location>
</feature>
<name>A0A1M6TUY7_9BACT</name>
<dbReference type="AlphaFoldDB" id="A0A1M6TUY7"/>
<keyword evidence="3" id="KW-1185">Reference proteome</keyword>
<dbReference type="Proteomes" id="UP000183947">
    <property type="component" value="Unassembled WGS sequence"/>
</dbReference>
<organism evidence="2 3">
    <name type="scientific">Hymenobacter psychrotolerans DSM 18569</name>
    <dbReference type="NCBI Taxonomy" id="1121959"/>
    <lineage>
        <taxon>Bacteria</taxon>
        <taxon>Pseudomonadati</taxon>
        <taxon>Bacteroidota</taxon>
        <taxon>Cytophagia</taxon>
        <taxon>Cytophagales</taxon>
        <taxon>Hymenobacteraceae</taxon>
        <taxon>Hymenobacter</taxon>
    </lineage>
</organism>
<dbReference type="EMBL" id="FRAS01000004">
    <property type="protein sequence ID" value="SHK60739.1"/>
    <property type="molecule type" value="Genomic_DNA"/>
</dbReference>
<evidence type="ECO:0008006" key="4">
    <source>
        <dbReference type="Google" id="ProtNLM"/>
    </source>
</evidence>
<proteinExistence type="predicted"/>
<dbReference type="PROSITE" id="PS51257">
    <property type="entry name" value="PROKAR_LIPOPROTEIN"/>
    <property type="match status" value="1"/>
</dbReference>
<evidence type="ECO:0000313" key="2">
    <source>
        <dbReference type="EMBL" id="SHK60739.1"/>
    </source>
</evidence>